<accession>A0ACC0UYZ5</accession>
<name>A0ACC0UYZ5_9HYPO</name>
<sequence>MAASGVEELQSFFSPSGKPLPPDVLSELQSIMNIYDLSAEDLFFKWDAYCIKLDLDAQTSLNILSIRNLKQTIQDALKKASHSRQQHQVKGERKIAPGPRAGGGGDDMYGMLDGLVPGTPAPGGKLGKGGSALKRKMEVPRDVGSSPVTSGMADQLKAMSGISATSFADRRDAGEVVEVLNDFLPATDPPDAPFPEPRIKLTAASDQKKMAYKPLAMKLSEASEILDDRIDDFMTLVQEHHKLEDTEFGSAASQGTTEIVAVGRIASDSPEGKLNEASLVLETSRRTGMGLRVPLKIDPKIKRWSFFPGQIVAFRGSNTSGNEFVVTEILSLPLLPSAASTPAALEAHKERLRGGPDAMDFDSNPPPLSILFASGPYTADDNLDFEPLHALCSQASDNYVDALILTGPFIDVDHPLIASGDFDLPEEANYDPDTVTMNTVFKYLFSPALNRLASANPSITVVLVPSVRDIIDKHVSWPQDTIPRKELGLPKAVRIVSNPMTLSLNEMVLGVSSQDALYEIKAEEVAKQGGVGAGGDALASMFERLIEQRHYFPLFPPLNRERLPKTGTESGKATGAALDVGYLKLGEMVNVRPDVMLIPSVFPTFARVTESVVVINPGTLSKRKGAGTYARMTVHPPEVELEGSGSVVSHKLWGRAKVDIVRI</sequence>
<protein>
    <submittedName>
        <fullName evidence="1">Uncharacterized protein</fullName>
    </submittedName>
</protein>
<gene>
    <name evidence="1" type="ORF">N3K66_006803</name>
</gene>
<dbReference type="Proteomes" id="UP001163324">
    <property type="component" value="Chromosome 6"/>
</dbReference>
<dbReference type="EMBL" id="CM047945">
    <property type="protein sequence ID" value="KAI9898443.1"/>
    <property type="molecule type" value="Genomic_DNA"/>
</dbReference>
<evidence type="ECO:0000313" key="1">
    <source>
        <dbReference type="EMBL" id="KAI9898443.1"/>
    </source>
</evidence>
<organism evidence="1 2">
    <name type="scientific">Trichothecium roseum</name>
    <dbReference type="NCBI Taxonomy" id="47278"/>
    <lineage>
        <taxon>Eukaryota</taxon>
        <taxon>Fungi</taxon>
        <taxon>Dikarya</taxon>
        <taxon>Ascomycota</taxon>
        <taxon>Pezizomycotina</taxon>
        <taxon>Sordariomycetes</taxon>
        <taxon>Hypocreomycetidae</taxon>
        <taxon>Hypocreales</taxon>
        <taxon>Hypocreales incertae sedis</taxon>
        <taxon>Trichothecium</taxon>
    </lineage>
</organism>
<evidence type="ECO:0000313" key="2">
    <source>
        <dbReference type="Proteomes" id="UP001163324"/>
    </source>
</evidence>
<proteinExistence type="predicted"/>
<reference evidence="1" key="1">
    <citation type="submission" date="2022-10" db="EMBL/GenBank/DDBJ databases">
        <title>Complete Genome of Trichothecium roseum strain YXFP-22015, a Plant Pathogen Isolated from Citrus.</title>
        <authorList>
            <person name="Wang Y."/>
            <person name="Zhu L."/>
        </authorList>
    </citation>
    <scope>NUCLEOTIDE SEQUENCE</scope>
    <source>
        <strain evidence="1">YXFP-22015</strain>
    </source>
</reference>
<comment type="caution">
    <text evidence="1">The sequence shown here is derived from an EMBL/GenBank/DDBJ whole genome shotgun (WGS) entry which is preliminary data.</text>
</comment>
<keyword evidence="2" id="KW-1185">Reference proteome</keyword>